<protein>
    <submittedName>
        <fullName evidence="1">Uncharacterized protein</fullName>
    </submittedName>
</protein>
<proteinExistence type="predicted"/>
<sequence length="48" mass="5377">MDGLTGMSSQDKSPDCELLTITGVHKRRVIDFINDTADLSGRCKYEMK</sequence>
<comment type="caution">
    <text evidence="1">The sequence shown here is derived from an EMBL/GenBank/DDBJ whole genome shotgun (WGS) entry which is preliminary data.</text>
</comment>
<dbReference type="Proteomes" id="UP001549106">
    <property type="component" value="Unassembled WGS sequence"/>
</dbReference>
<reference evidence="1 2" key="1">
    <citation type="submission" date="2024-06" db="EMBL/GenBank/DDBJ databases">
        <title>Genomic Encyclopedia of Type Strains, Phase IV (KMG-IV): sequencing the most valuable type-strain genomes for metagenomic binning, comparative biology and taxonomic classification.</title>
        <authorList>
            <person name="Goeker M."/>
        </authorList>
    </citation>
    <scope>NUCLEOTIDE SEQUENCE [LARGE SCALE GENOMIC DNA]</scope>
    <source>
        <strain evidence="1 2">DSM 29492</strain>
    </source>
</reference>
<accession>A0ABV2M1U4</accession>
<evidence type="ECO:0000313" key="1">
    <source>
        <dbReference type="EMBL" id="MET3750426.1"/>
    </source>
</evidence>
<dbReference type="EMBL" id="JBEPMJ010000010">
    <property type="protein sequence ID" value="MET3750426.1"/>
    <property type="molecule type" value="Genomic_DNA"/>
</dbReference>
<gene>
    <name evidence="1" type="ORF">ABID24_001675</name>
</gene>
<evidence type="ECO:0000313" key="2">
    <source>
        <dbReference type="Proteomes" id="UP001549106"/>
    </source>
</evidence>
<keyword evidence="2" id="KW-1185">Reference proteome</keyword>
<dbReference type="RefSeq" id="WP_257464525.1">
    <property type="nucleotide sequence ID" value="NZ_BAABXP010000003.1"/>
</dbReference>
<organism evidence="1 2">
    <name type="scientific">Blautia caecimuris</name>
    <dbReference type="NCBI Taxonomy" id="1796615"/>
    <lineage>
        <taxon>Bacteria</taxon>
        <taxon>Bacillati</taxon>
        <taxon>Bacillota</taxon>
        <taxon>Clostridia</taxon>
        <taxon>Lachnospirales</taxon>
        <taxon>Lachnospiraceae</taxon>
        <taxon>Blautia</taxon>
    </lineage>
</organism>
<name>A0ABV2M1U4_9FIRM</name>